<organism evidence="1 2">
    <name type="scientific">Flavobacterium aciduliphilum</name>
    <dbReference type="NCBI Taxonomy" id="1101402"/>
    <lineage>
        <taxon>Bacteria</taxon>
        <taxon>Pseudomonadati</taxon>
        <taxon>Bacteroidota</taxon>
        <taxon>Flavobacteriia</taxon>
        <taxon>Flavobacteriales</taxon>
        <taxon>Flavobacteriaceae</taxon>
        <taxon>Flavobacterium</taxon>
    </lineage>
</organism>
<gene>
    <name evidence="1" type="ORF">CLV55_101457</name>
</gene>
<protein>
    <submittedName>
        <fullName evidence="1">Uncharacterized protein</fullName>
    </submittedName>
</protein>
<dbReference type="EMBL" id="QLSZ01000001">
    <property type="protein sequence ID" value="RAR75752.1"/>
    <property type="molecule type" value="Genomic_DNA"/>
</dbReference>
<dbReference type="RefSeq" id="WP_112112104.1">
    <property type="nucleotide sequence ID" value="NZ_QLSZ01000001.1"/>
</dbReference>
<dbReference type="PROSITE" id="PS51257">
    <property type="entry name" value="PROKAR_LIPOPROTEIN"/>
    <property type="match status" value="1"/>
</dbReference>
<evidence type="ECO:0000313" key="1">
    <source>
        <dbReference type="EMBL" id="RAR75752.1"/>
    </source>
</evidence>
<sequence length="229" mass="25679">MKKIVLILVAVFALSSCDRDGVGVTPGFVPKNAAFDFDSKLPSNLESSNPEVSARIQQMKSLTNVCGALMINSMHSGKVSKISYSQKNSNLPNHYTWSSGGYVVNYNYGIVGNNYEFDYTITINGSQFFTANGWEATNGSAGHWESHFSSMYVNNNYNITYDWSTNSLGDIHFDMHFDLGNTQLHYLFNLNHDNSGDITYIYNGTTQFYCIWDPNGHGHYTMNGQTINF</sequence>
<reference evidence="1 2" key="1">
    <citation type="submission" date="2018-06" db="EMBL/GenBank/DDBJ databases">
        <title>Genomic Encyclopedia of Archaeal and Bacterial Type Strains, Phase II (KMG-II): from individual species to whole genera.</title>
        <authorList>
            <person name="Goeker M."/>
        </authorList>
    </citation>
    <scope>NUCLEOTIDE SEQUENCE [LARGE SCALE GENOMIC DNA]</scope>
    <source>
        <strain evidence="1 2">DSM 25663</strain>
    </source>
</reference>
<evidence type="ECO:0000313" key="2">
    <source>
        <dbReference type="Proteomes" id="UP000248840"/>
    </source>
</evidence>
<keyword evidence="2" id="KW-1185">Reference proteome</keyword>
<accession>A0A328YU68</accession>
<name>A0A328YU68_9FLAO</name>
<dbReference type="Proteomes" id="UP000248840">
    <property type="component" value="Unassembled WGS sequence"/>
</dbReference>
<dbReference type="AlphaFoldDB" id="A0A328YU68"/>
<proteinExistence type="predicted"/>
<comment type="caution">
    <text evidence="1">The sequence shown here is derived from an EMBL/GenBank/DDBJ whole genome shotgun (WGS) entry which is preliminary data.</text>
</comment>